<dbReference type="AlphaFoldDB" id="A0A7W9W9N6"/>
<dbReference type="Proteomes" id="UP000520814">
    <property type="component" value="Unassembled WGS sequence"/>
</dbReference>
<dbReference type="EMBL" id="JACHGW010000006">
    <property type="protein sequence ID" value="MBB6053415.1"/>
    <property type="molecule type" value="Genomic_DNA"/>
</dbReference>
<keyword evidence="1" id="KW-0378">Hydrolase</keyword>
<name>A0A7W9W9N6_ARMRO</name>
<proteinExistence type="predicted"/>
<accession>A0A7W9W9N6</accession>
<dbReference type="GO" id="GO:0005975">
    <property type="term" value="P:carbohydrate metabolic process"/>
    <property type="evidence" value="ECO:0007669"/>
    <property type="project" value="InterPro"/>
</dbReference>
<comment type="caution">
    <text evidence="1">The sequence shown here is derived from an EMBL/GenBank/DDBJ whole genome shotgun (WGS) entry which is preliminary data.</text>
</comment>
<dbReference type="SUPFAM" id="SSF48208">
    <property type="entry name" value="Six-hairpin glycosidases"/>
    <property type="match status" value="1"/>
</dbReference>
<dbReference type="InterPro" id="IPR053169">
    <property type="entry name" value="MUG_Protein"/>
</dbReference>
<dbReference type="PANTHER" id="PTHR47791">
    <property type="entry name" value="MEIOTICALLY UP-REGULATED GENE 191 PROTEIN"/>
    <property type="match status" value="1"/>
</dbReference>
<dbReference type="PANTHER" id="PTHR47791:SF4">
    <property type="entry name" value="(PUTATIVE SECRETED PROTEIN)-RELATED"/>
    <property type="match status" value="1"/>
</dbReference>
<dbReference type="InterPro" id="IPR005198">
    <property type="entry name" value="Glyco_hydro_76"/>
</dbReference>
<organism evidence="1 2">
    <name type="scientific">Armatimonas rosea</name>
    <dbReference type="NCBI Taxonomy" id="685828"/>
    <lineage>
        <taxon>Bacteria</taxon>
        <taxon>Bacillati</taxon>
        <taxon>Armatimonadota</taxon>
        <taxon>Armatimonadia</taxon>
        <taxon>Armatimonadales</taxon>
        <taxon>Armatimonadaceae</taxon>
        <taxon>Armatimonas</taxon>
    </lineage>
</organism>
<sequence>MQTQPALWRERALATTQFCLDRFWDEKARKFHPATPPDPKALPWEFMWGNGVAFSMLVGAGDSEKIAAFFDGLQGYWDTRALIPGYDAYLSSPGSSDKYYDDNAWMVLTFVEAYEKTGERRYLLRAVEALRFVLSGWDEKLGGGIYWRENRQSKNTCSNGPSAMAALVVARHLNAPYYVGWARRIVAWTNAKLQDSDGLFLDNCDLNGKQERTKWTYNAALMLRSNLALWKATGKRTYLTEANRIALASEKEFVEPSTKAFRDEANFTHLLVEAFLELHRETSAPYLRARAEACGNFAWNTLRDQQEGGHWTKWRIEPNRKQTRKTLMDNASVARLYWLLSQ</sequence>
<dbReference type="Pfam" id="PF03663">
    <property type="entry name" value="Glyco_hydro_76"/>
    <property type="match status" value="1"/>
</dbReference>
<reference evidence="1 2" key="1">
    <citation type="submission" date="2020-08" db="EMBL/GenBank/DDBJ databases">
        <title>Genomic Encyclopedia of Type Strains, Phase IV (KMG-IV): sequencing the most valuable type-strain genomes for metagenomic binning, comparative biology and taxonomic classification.</title>
        <authorList>
            <person name="Goeker M."/>
        </authorList>
    </citation>
    <scope>NUCLEOTIDE SEQUENCE [LARGE SCALE GENOMIC DNA]</scope>
    <source>
        <strain evidence="1 2">DSM 23562</strain>
    </source>
</reference>
<dbReference type="GO" id="GO:0016787">
    <property type="term" value="F:hydrolase activity"/>
    <property type="evidence" value="ECO:0007669"/>
    <property type="project" value="UniProtKB-KW"/>
</dbReference>
<dbReference type="RefSeq" id="WP_184203508.1">
    <property type="nucleotide sequence ID" value="NZ_JACHGW010000006.1"/>
</dbReference>
<protein>
    <submittedName>
        <fullName evidence="1">Rhamnogalacturonyl hydrolase YesR</fullName>
    </submittedName>
</protein>
<gene>
    <name evidence="1" type="ORF">HNQ39_005249</name>
</gene>
<keyword evidence="2" id="KW-1185">Reference proteome</keyword>
<evidence type="ECO:0000313" key="1">
    <source>
        <dbReference type="EMBL" id="MBB6053415.1"/>
    </source>
</evidence>
<evidence type="ECO:0000313" key="2">
    <source>
        <dbReference type="Proteomes" id="UP000520814"/>
    </source>
</evidence>
<dbReference type="InterPro" id="IPR008928">
    <property type="entry name" value="6-hairpin_glycosidase_sf"/>
</dbReference>
<dbReference type="Gene3D" id="1.50.10.20">
    <property type="match status" value="1"/>
</dbReference>